<keyword evidence="2" id="KW-1185">Reference proteome</keyword>
<accession>A0A0E9NPX5</accession>
<organism evidence="1 2">
    <name type="scientific">Saitoella complicata (strain BCRC 22490 / CBS 7301 / JCM 7358 / NBRC 10748 / NRRL Y-17804)</name>
    <dbReference type="NCBI Taxonomy" id="698492"/>
    <lineage>
        <taxon>Eukaryota</taxon>
        <taxon>Fungi</taxon>
        <taxon>Dikarya</taxon>
        <taxon>Ascomycota</taxon>
        <taxon>Taphrinomycotina</taxon>
        <taxon>Taphrinomycotina incertae sedis</taxon>
        <taxon>Saitoella</taxon>
    </lineage>
</organism>
<dbReference type="AlphaFoldDB" id="A0A0E9NPX5"/>
<proteinExistence type="predicted"/>
<protein>
    <submittedName>
        <fullName evidence="1">Uncharacterized protein</fullName>
    </submittedName>
</protein>
<reference evidence="1 2" key="2">
    <citation type="journal article" date="2014" name="J. Gen. Appl. Microbiol.">
        <title>The early diverging ascomycetous budding yeast Saitoella complicata has three histone deacetylases belonging to the Clr6, Hos2, and Rpd3 lineages.</title>
        <authorList>
            <person name="Nishida H."/>
            <person name="Matsumoto T."/>
            <person name="Kondo S."/>
            <person name="Hamamoto M."/>
            <person name="Yoshikawa H."/>
        </authorList>
    </citation>
    <scope>NUCLEOTIDE SEQUENCE [LARGE SCALE GENOMIC DNA]</scope>
    <source>
        <strain evidence="1 2">NRRL Y-17804</strain>
    </source>
</reference>
<gene>
    <name evidence="1" type="ORF">G7K_5575-t1</name>
</gene>
<dbReference type="EMBL" id="BACD03000046">
    <property type="protein sequence ID" value="GAO51475.1"/>
    <property type="molecule type" value="Genomic_DNA"/>
</dbReference>
<reference evidence="1 2" key="3">
    <citation type="journal article" date="2015" name="Genome Announc.">
        <title>Draft Genome Sequence of the Archiascomycetous Yeast Saitoella complicata.</title>
        <authorList>
            <person name="Yamauchi K."/>
            <person name="Kondo S."/>
            <person name="Hamamoto M."/>
            <person name="Takahashi Y."/>
            <person name="Ogura Y."/>
            <person name="Hayashi T."/>
            <person name="Nishida H."/>
        </authorList>
    </citation>
    <scope>NUCLEOTIDE SEQUENCE [LARGE SCALE GENOMIC DNA]</scope>
    <source>
        <strain evidence="1 2">NRRL Y-17804</strain>
    </source>
</reference>
<evidence type="ECO:0000313" key="2">
    <source>
        <dbReference type="Proteomes" id="UP000033140"/>
    </source>
</evidence>
<reference evidence="1 2" key="1">
    <citation type="journal article" date="2011" name="J. Gen. Appl. Microbiol.">
        <title>Draft genome sequencing of the enigmatic yeast Saitoella complicata.</title>
        <authorList>
            <person name="Nishida H."/>
            <person name="Hamamoto M."/>
            <person name="Sugiyama J."/>
        </authorList>
    </citation>
    <scope>NUCLEOTIDE SEQUENCE [LARGE SCALE GENOMIC DNA]</scope>
    <source>
        <strain evidence="1 2">NRRL Y-17804</strain>
    </source>
</reference>
<dbReference type="Proteomes" id="UP000033140">
    <property type="component" value="Unassembled WGS sequence"/>
</dbReference>
<sequence>MVAALWRDSSGMSSSYMPFFDVLTTLHAALGPFIRQLIKQQGEWIYRVNAVKIIKRTSRAIDWYRFRRDRMGNEQWMARRTRPAKLAVGDQYGRLRELRDVK</sequence>
<comment type="caution">
    <text evidence="1">The sequence shown here is derived from an EMBL/GenBank/DDBJ whole genome shotgun (WGS) entry which is preliminary data.</text>
</comment>
<evidence type="ECO:0000313" key="1">
    <source>
        <dbReference type="EMBL" id="GAO51475.1"/>
    </source>
</evidence>
<name>A0A0E9NPX5_SAICN</name>